<dbReference type="AlphaFoldDB" id="A0A427XFR9"/>
<evidence type="ECO:0000256" key="2">
    <source>
        <dbReference type="SAM" id="SignalP"/>
    </source>
</evidence>
<reference evidence="3 4" key="1">
    <citation type="submission" date="2018-11" db="EMBL/GenBank/DDBJ databases">
        <title>Genome sequence of Apiotrichum porosum DSM 27194.</title>
        <authorList>
            <person name="Aliyu H."/>
            <person name="Gorte O."/>
            <person name="Ochsenreither K."/>
        </authorList>
    </citation>
    <scope>NUCLEOTIDE SEQUENCE [LARGE SCALE GENOMIC DNA]</scope>
    <source>
        <strain evidence="3 4">DSM 27194</strain>
    </source>
</reference>
<evidence type="ECO:0000256" key="1">
    <source>
        <dbReference type="PIRNR" id="PIRNR013171"/>
    </source>
</evidence>
<evidence type="ECO:0000313" key="3">
    <source>
        <dbReference type="EMBL" id="RSH77749.1"/>
    </source>
</evidence>
<evidence type="ECO:0008006" key="5">
    <source>
        <dbReference type="Google" id="ProtNLM"/>
    </source>
</evidence>
<keyword evidence="2" id="KW-0732">Signal</keyword>
<sequence length="388" mass="41655">MRFAVATAFAALVGLAVASPTPSNSGNSVRGNTGNGQKIAPKVFVFSMYDSEDVWTDRIALTQNVTVPGLSPLFPNVHCNAAGEICQLITGEAEINAACTVTALLFSNLFDFTSTYFLIAGVAGVNPHMGTSASVLLARYAVQVALANEVDAREMPSNWTTGYWLQGTSEPGTMDDVEIYGTEVFELNTNLREKVRPWLDGITLNDTTQAQEYRATFGYSPASDPPAVFYGDVSTSDVYFLGADLDNAFANITSLWTNGTGQYAMTAQEDNATFEAMIRAHLAGLMDFSRVILLRAASDFDRSPPNAAEVPAFLASHGGYPPSLENLFIAGNPIVQGIISNWSSFKGGVAPQDGWLHNADVNHTLELKKAAAKKRSMSRRGALGLARR</sequence>
<dbReference type="OrthoDB" id="2331083at2759"/>
<comment type="caution">
    <text evidence="3">The sequence shown here is derived from an EMBL/GenBank/DDBJ whole genome shotgun (WGS) entry which is preliminary data.</text>
</comment>
<gene>
    <name evidence="3" type="ORF">EHS24_002807</name>
</gene>
<name>A0A427XFR9_9TREE</name>
<dbReference type="RefSeq" id="XP_028472896.1">
    <property type="nucleotide sequence ID" value="XM_028618529.1"/>
</dbReference>
<comment type="similarity">
    <text evidence="1">Belongs to the NUP family.</text>
</comment>
<protein>
    <recommendedName>
        <fullName evidence="5">Purine nucleoside permease</fullName>
    </recommendedName>
</protein>
<feature type="chain" id="PRO_5019314599" description="Purine nucleoside permease" evidence="2">
    <location>
        <begin position="19"/>
        <end position="388"/>
    </location>
</feature>
<evidence type="ECO:0000313" key="4">
    <source>
        <dbReference type="Proteomes" id="UP000279236"/>
    </source>
</evidence>
<dbReference type="GO" id="GO:0055085">
    <property type="term" value="P:transmembrane transport"/>
    <property type="evidence" value="ECO:0007669"/>
    <property type="project" value="InterPro"/>
</dbReference>
<dbReference type="PANTHER" id="PTHR38643:SF1">
    <property type="entry name" value="PURINE NUCLEOSIDE PERMEASE C285.05-RELATED"/>
    <property type="match status" value="1"/>
</dbReference>
<organism evidence="3 4">
    <name type="scientific">Apiotrichum porosum</name>
    <dbReference type="NCBI Taxonomy" id="105984"/>
    <lineage>
        <taxon>Eukaryota</taxon>
        <taxon>Fungi</taxon>
        <taxon>Dikarya</taxon>
        <taxon>Basidiomycota</taxon>
        <taxon>Agaricomycotina</taxon>
        <taxon>Tremellomycetes</taxon>
        <taxon>Trichosporonales</taxon>
        <taxon>Trichosporonaceae</taxon>
        <taxon>Apiotrichum</taxon>
    </lineage>
</organism>
<dbReference type="GeneID" id="39587350"/>
<accession>A0A427XFR9</accession>
<feature type="signal peptide" evidence="2">
    <location>
        <begin position="1"/>
        <end position="18"/>
    </location>
</feature>
<dbReference type="InterPro" id="IPR009486">
    <property type="entry name" value="Pur_nuclsid_perm"/>
</dbReference>
<dbReference type="Proteomes" id="UP000279236">
    <property type="component" value="Unassembled WGS sequence"/>
</dbReference>
<comment type="function">
    <text evidence="1">Nucleoside permease that transports adenosine and guanosine.</text>
</comment>
<keyword evidence="4" id="KW-1185">Reference proteome</keyword>
<keyword evidence="1" id="KW-0813">Transport</keyword>
<dbReference type="PANTHER" id="PTHR38643">
    <property type="entry name" value="PURINE NUCLEOSIDE PERMEASE C285.05-RELATED"/>
    <property type="match status" value="1"/>
</dbReference>
<dbReference type="Pfam" id="PF06516">
    <property type="entry name" value="NUP"/>
    <property type="match status" value="1"/>
</dbReference>
<dbReference type="GO" id="GO:0005783">
    <property type="term" value="C:endoplasmic reticulum"/>
    <property type="evidence" value="ECO:0007669"/>
    <property type="project" value="TreeGrafter"/>
</dbReference>
<proteinExistence type="inferred from homology"/>
<dbReference type="PIRSF" id="PIRSF013171">
    <property type="entry name" value="Pur_nuclsid_perm"/>
    <property type="match status" value="1"/>
</dbReference>
<dbReference type="EMBL" id="RSCE01000014">
    <property type="protein sequence ID" value="RSH77749.1"/>
    <property type="molecule type" value="Genomic_DNA"/>
</dbReference>
<dbReference type="STRING" id="105984.A0A427XFR9"/>